<evidence type="ECO:0000313" key="5">
    <source>
        <dbReference type="Ensembl" id="ENSSHBP00005023026.1"/>
    </source>
</evidence>
<dbReference type="GO" id="GO:0032703">
    <property type="term" value="P:negative regulation of interleukin-2 production"/>
    <property type="evidence" value="ECO:0007669"/>
    <property type="project" value="InterPro"/>
</dbReference>
<name>A0A672V5G8_STRHB</name>
<dbReference type="SUPFAM" id="SSF48726">
    <property type="entry name" value="Immunoglobulin"/>
    <property type="match status" value="2"/>
</dbReference>
<protein>
    <recommendedName>
        <fullName evidence="4">Ig-like domain-containing protein</fullName>
    </recommendedName>
</protein>
<dbReference type="InterPro" id="IPR036179">
    <property type="entry name" value="Ig-like_dom_sf"/>
</dbReference>
<dbReference type="InterPro" id="IPR039939">
    <property type="entry name" value="VSIG4"/>
</dbReference>
<dbReference type="GeneTree" id="ENSGT00390000001432"/>
<feature type="transmembrane region" description="Helical" evidence="2">
    <location>
        <begin position="386"/>
        <end position="408"/>
    </location>
</feature>
<proteinExistence type="predicted"/>
<dbReference type="Pfam" id="PF13927">
    <property type="entry name" value="Ig_3"/>
    <property type="match status" value="1"/>
</dbReference>
<dbReference type="AlphaFoldDB" id="A0A672V5G8"/>
<dbReference type="InterPro" id="IPR003598">
    <property type="entry name" value="Ig_sub2"/>
</dbReference>
<keyword evidence="2" id="KW-0812">Transmembrane</keyword>
<dbReference type="SMART" id="SM00409">
    <property type="entry name" value="IG"/>
    <property type="match status" value="2"/>
</dbReference>
<feature type="chain" id="PRO_5025497648" description="Ig-like domain-containing protein" evidence="3">
    <location>
        <begin position="20"/>
        <end position="493"/>
    </location>
</feature>
<dbReference type="GO" id="GO:0001851">
    <property type="term" value="F:complement component C3b binding"/>
    <property type="evidence" value="ECO:0007669"/>
    <property type="project" value="TreeGrafter"/>
</dbReference>
<dbReference type="InterPro" id="IPR013783">
    <property type="entry name" value="Ig-like_fold"/>
</dbReference>
<dbReference type="InterPro" id="IPR003599">
    <property type="entry name" value="Ig_sub"/>
</dbReference>
<sequence length="493" mass="53380">MEMLVRAAVLMSPLLFCNAFLNLTGHHKIEGVWKESTTLPCAYVPVKDFVQQILKWMVVHHQSSVTIFRRDDSGDHVLLSEYRGRVSVLKDAPGNVSLHILNLELSDKGTYICQVTWRDSNNSLVVREITTELEIIKVAATKPIIRAGELGLTVPAGARTSLTCVASGSPPISYRWFRGTPGGKALLLSSQAELVWDSLQPSDTGKYYCEAENRAGAGAVQRSDAVELTVRGSPVTQQPSPGTDQHTRPPFTPRGNAPQPGTAGLPAATPLSGGGSEEFPVATGEWSPVIGNSRFALGRQADTARQALGFRQAGAARPWRCRGAFAARSSLCGSAWKGLTELTLPADRPVPLGLGHLQSAFRGAVRFSRRGHSALPSLAGLPALQYALPAALAVVVGAAALGALLIALRCRRRNEEELLYEVAFHSTADVTRLETDGEDPVKCPHKETISKTETSDDTFTMKDNGLDSIHVRKNPEYENLMNAIELEYETERI</sequence>
<dbReference type="InterPro" id="IPR013106">
    <property type="entry name" value="Ig_V-set"/>
</dbReference>
<keyword evidence="6" id="KW-1185">Reference proteome</keyword>
<evidence type="ECO:0000256" key="2">
    <source>
        <dbReference type="SAM" id="Phobius"/>
    </source>
</evidence>
<dbReference type="Ensembl" id="ENSSHBT00005027386.1">
    <property type="protein sequence ID" value="ENSSHBP00005023026.1"/>
    <property type="gene ID" value="ENSSHBG00005019308.1"/>
</dbReference>
<feature type="compositionally biased region" description="Polar residues" evidence="1">
    <location>
        <begin position="234"/>
        <end position="244"/>
    </location>
</feature>
<keyword evidence="3" id="KW-0732">Signal</keyword>
<reference evidence="5" key="3">
    <citation type="submission" date="2025-09" db="UniProtKB">
        <authorList>
            <consortium name="Ensembl"/>
        </authorList>
    </citation>
    <scope>IDENTIFICATION</scope>
</reference>
<dbReference type="SMART" id="SM00406">
    <property type="entry name" value="IGv"/>
    <property type="match status" value="2"/>
</dbReference>
<evidence type="ECO:0000313" key="6">
    <source>
        <dbReference type="Proteomes" id="UP000472266"/>
    </source>
</evidence>
<dbReference type="PROSITE" id="PS50835">
    <property type="entry name" value="IG_LIKE"/>
    <property type="match status" value="1"/>
</dbReference>
<organism evidence="5 6">
    <name type="scientific">Strigops habroptila</name>
    <name type="common">Kakapo</name>
    <dbReference type="NCBI Taxonomy" id="2489341"/>
    <lineage>
        <taxon>Eukaryota</taxon>
        <taxon>Metazoa</taxon>
        <taxon>Chordata</taxon>
        <taxon>Craniata</taxon>
        <taxon>Vertebrata</taxon>
        <taxon>Euteleostomi</taxon>
        <taxon>Archelosauria</taxon>
        <taxon>Archosauria</taxon>
        <taxon>Dinosauria</taxon>
        <taxon>Saurischia</taxon>
        <taxon>Theropoda</taxon>
        <taxon>Coelurosauria</taxon>
        <taxon>Aves</taxon>
        <taxon>Neognathae</taxon>
        <taxon>Neoaves</taxon>
        <taxon>Telluraves</taxon>
        <taxon>Australaves</taxon>
        <taxon>Psittaciformes</taxon>
        <taxon>Psittacidae</taxon>
        <taxon>Strigops</taxon>
    </lineage>
</organism>
<dbReference type="SMART" id="SM00408">
    <property type="entry name" value="IGc2"/>
    <property type="match status" value="1"/>
</dbReference>
<feature type="signal peptide" evidence="3">
    <location>
        <begin position="1"/>
        <end position="19"/>
    </location>
</feature>
<dbReference type="InterPro" id="IPR007110">
    <property type="entry name" value="Ig-like_dom"/>
</dbReference>
<dbReference type="PANTHER" id="PTHR15466">
    <property type="entry name" value="V-SET AND IMMUNOGLOBULIN DOMAIN CONTAINING 4"/>
    <property type="match status" value="1"/>
</dbReference>
<reference evidence="5" key="2">
    <citation type="submission" date="2025-08" db="UniProtKB">
        <authorList>
            <consortium name="Ensembl"/>
        </authorList>
    </citation>
    <scope>IDENTIFICATION</scope>
</reference>
<dbReference type="PANTHER" id="PTHR15466:SF2">
    <property type="entry name" value="V-SET AND IMMUNOGLOBULIN DOMAIN-CONTAINING PROTEIN 4"/>
    <property type="match status" value="1"/>
</dbReference>
<dbReference type="Gene3D" id="2.60.40.10">
    <property type="entry name" value="Immunoglobulins"/>
    <property type="match status" value="2"/>
</dbReference>
<dbReference type="GO" id="GO:0042130">
    <property type="term" value="P:negative regulation of T cell proliferation"/>
    <property type="evidence" value="ECO:0007669"/>
    <property type="project" value="InterPro"/>
</dbReference>
<accession>A0A672V5G8</accession>
<dbReference type="InParanoid" id="A0A672V5G8"/>
<keyword evidence="2" id="KW-0472">Membrane</keyword>
<dbReference type="GO" id="GO:0043031">
    <property type="term" value="P:negative regulation of macrophage activation"/>
    <property type="evidence" value="ECO:0007669"/>
    <property type="project" value="InterPro"/>
</dbReference>
<evidence type="ECO:0000256" key="1">
    <source>
        <dbReference type="SAM" id="MobiDB-lite"/>
    </source>
</evidence>
<evidence type="ECO:0000256" key="3">
    <source>
        <dbReference type="SAM" id="SignalP"/>
    </source>
</evidence>
<dbReference type="GO" id="GO:0045957">
    <property type="term" value="P:negative regulation of complement activation, alternative pathway"/>
    <property type="evidence" value="ECO:0007669"/>
    <property type="project" value="TreeGrafter"/>
</dbReference>
<dbReference type="Proteomes" id="UP000472266">
    <property type="component" value="Chromosome 10"/>
</dbReference>
<feature type="domain" description="Ig-like" evidence="4">
    <location>
        <begin position="143"/>
        <end position="227"/>
    </location>
</feature>
<dbReference type="Pfam" id="PF07686">
    <property type="entry name" value="V-set"/>
    <property type="match status" value="1"/>
</dbReference>
<keyword evidence="2" id="KW-1133">Transmembrane helix</keyword>
<gene>
    <name evidence="5" type="primary">LOC115612746</name>
</gene>
<feature type="region of interest" description="Disordered" evidence="1">
    <location>
        <begin position="229"/>
        <end position="283"/>
    </location>
</feature>
<evidence type="ECO:0000259" key="4">
    <source>
        <dbReference type="PROSITE" id="PS50835"/>
    </source>
</evidence>
<reference evidence="5 6" key="1">
    <citation type="submission" date="2019-11" db="EMBL/GenBank/DDBJ databases">
        <title>Strigops habroptila (kakapo) genome, bStrHab1, primary haplotype, v2.</title>
        <authorList>
            <person name="Jarvis E.D."/>
            <person name="Howard J."/>
            <person name="Rhie A."/>
            <person name="Phillippy A."/>
            <person name="Korlach J."/>
            <person name="Digby A."/>
            <person name="Iorns D."/>
            <person name="Eason D."/>
            <person name="Robertson B."/>
            <person name="Raemaekers T."/>
            <person name="Howe K."/>
            <person name="Lewin H."/>
            <person name="Damas J."/>
            <person name="Hastie A."/>
            <person name="Tracey A."/>
            <person name="Chow W."/>
            <person name="Fedrigo O."/>
        </authorList>
    </citation>
    <scope>NUCLEOTIDE SEQUENCE [LARGE SCALE GENOMIC DNA]</scope>
</reference>